<feature type="domain" description="Carrier" evidence="3">
    <location>
        <begin position="526"/>
        <end position="601"/>
    </location>
</feature>
<dbReference type="Gene3D" id="3.30.300.30">
    <property type="match status" value="1"/>
</dbReference>
<dbReference type="Gene3D" id="2.30.38.10">
    <property type="entry name" value="Luciferase, Domain 3"/>
    <property type="match status" value="1"/>
</dbReference>
<evidence type="ECO:0000256" key="1">
    <source>
        <dbReference type="ARBA" id="ARBA00022450"/>
    </source>
</evidence>
<dbReference type="InterPro" id="IPR020845">
    <property type="entry name" value="AMP-binding_CS"/>
</dbReference>
<keyword evidence="1" id="KW-0596">Phosphopantetheine</keyword>
<dbReference type="InterPro" id="IPR010071">
    <property type="entry name" value="AA_adenyl_dom"/>
</dbReference>
<accession>A0A5C6D3Y0</accession>
<dbReference type="Pfam" id="PF00550">
    <property type="entry name" value="PP-binding"/>
    <property type="match status" value="1"/>
</dbReference>
<sequence>MSRSQPAEHSLEPIGLPVWWAQQRSRTPDHVAIISDGVEWTYQELDQSARVFAERLMDAGVGRGDHVGLCVDRSAEAIAAMLGVMQTGAAFVPLDPELPSDRLSFMIADASIEFIIGHSHYQPQFRKHAVSWLDCDKSIRHQSTANLVNEPPRLQPEDVAYVMYTSGSTGKPKGVQIPHSALAAYCDADIECYQLTEKDRTLQFSTLCFDIAIEEIFPPLLTGGCIVIRPRARAEHANELSAIIEQFEVTAVHLATAYWHSWVDLMVATRDRVPKCIRLMIATGEKVSVEHYRRWQSVCDHSVLWCNAYGPTETTVTATVYIPDEAFNAAQMPIGKPLKHYTAYILDDQLRPVQGNATGQLVIGGAGLAKGYLNRPELTESAFVETSIDGEIQRIYLTGDLARWLPDGNLDFAGRVDHQIKLGSYRIEPGEIEAVIDRAHDVLGSLVVHDEVDGDKFLMAYVACGKATLSAGGLRESLRDSLPRYMIPNRYIFIESFPKTINGKIDRAALPSPNQCVVAHDGDATMPRDDLERRLVDLWQDVLNVPEIGIHEDFFLLGGSSLLVTRLVAKLTTEMKIELPVRDFFANPTVATLAGHLRRLLGQTETHPIASDTRRLRERLPLVETGFFPSDLHQLYFVHYRPRNDARGQAVVLCHPMGHEYARSYRNLQQLAVQLSQLGFDVLRFDFAGSGNSEGDCGEFTADRMTKNIIDAHGYLLRRTQASHVFAVGLRLGATALASLPRPVFEQCVLWDPVYCGKSMLRRFDRFHRRQLRGLTRFNKVRRASAIDQSYGHLMTTEKRQSLSALELRELDRSFPLVLTDGAFASIEEQHWLDRQPTVHRVADTIDWEDERYTESAFSSPQSYRVIASLLQRESSK</sequence>
<dbReference type="InterPro" id="IPR025110">
    <property type="entry name" value="AMP-bd_C"/>
</dbReference>
<name>A0A5C6D3Y0_9BACT</name>
<dbReference type="FunFam" id="3.40.50.980:FF:000001">
    <property type="entry name" value="Non-ribosomal peptide synthetase"/>
    <property type="match status" value="1"/>
</dbReference>
<dbReference type="Pfam" id="PF13193">
    <property type="entry name" value="AMP-binding_C"/>
    <property type="match status" value="1"/>
</dbReference>
<dbReference type="InterPro" id="IPR009081">
    <property type="entry name" value="PP-bd_ACP"/>
</dbReference>
<dbReference type="GO" id="GO:0043041">
    <property type="term" value="P:amino acid activation for nonribosomal peptide biosynthetic process"/>
    <property type="evidence" value="ECO:0007669"/>
    <property type="project" value="TreeGrafter"/>
</dbReference>
<dbReference type="PRINTS" id="PR00154">
    <property type="entry name" value="AMPBINDING"/>
</dbReference>
<evidence type="ECO:0000313" key="4">
    <source>
        <dbReference type="EMBL" id="TWU31520.1"/>
    </source>
</evidence>
<gene>
    <name evidence="4" type="primary">tycC</name>
    <name evidence="4" type="ORF">Poly41_60760</name>
</gene>
<dbReference type="Gene3D" id="1.10.1200.10">
    <property type="entry name" value="ACP-like"/>
    <property type="match status" value="1"/>
</dbReference>
<dbReference type="GO" id="GO:0005737">
    <property type="term" value="C:cytoplasm"/>
    <property type="evidence" value="ECO:0007669"/>
    <property type="project" value="TreeGrafter"/>
</dbReference>
<evidence type="ECO:0000256" key="2">
    <source>
        <dbReference type="ARBA" id="ARBA00022553"/>
    </source>
</evidence>
<dbReference type="AlphaFoldDB" id="A0A5C6D3Y0"/>
<comment type="caution">
    <text evidence="4">The sequence shown here is derived from an EMBL/GenBank/DDBJ whole genome shotgun (WGS) entry which is preliminary data.</text>
</comment>
<dbReference type="Proteomes" id="UP000319143">
    <property type="component" value="Unassembled WGS sequence"/>
</dbReference>
<evidence type="ECO:0000259" key="3">
    <source>
        <dbReference type="PROSITE" id="PS50075"/>
    </source>
</evidence>
<dbReference type="PROSITE" id="PS00455">
    <property type="entry name" value="AMP_BINDING"/>
    <property type="match status" value="1"/>
</dbReference>
<keyword evidence="2" id="KW-0597">Phosphoprotein</keyword>
<dbReference type="FunFam" id="1.10.1200.10:FF:000016">
    <property type="entry name" value="Non-ribosomal peptide synthase"/>
    <property type="match status" value="1"/>
</dbReference>
<dbReference type="PANTHER" id="PTHR45527">
    <property type="entry name" value="NONRIBOSOMAL PEPTIDE SYNTHETASE"/>
    <property type="match status" value="1"/>
</dbReference>
<dbReference type="Pfam" id="PF00501">
    <property type="entry name" value="AMP-binding"/>
    <property type="match status" value="1"/>
</dbReference>
<dbReference type="GO" id="GO:0031177">
    <property type="term" value="F:phosphopantetheine binding"/>
    <property type="evidence" value="ECO:0007669"/>
    <property type="project" value="InterPro"/>
</dbReference>
<dbReference type="RefSeq" id="WP_146530805.1">
    <property type="nucleotide sequence ID" value="NZ_SJPV01000016.1"/>
</dbReference>
<dbReference type="Gene3D" id="3.40.50.980">
    <property type="match status" value="2"/>
</dbReference>
<dbReference type="InterPro" id="IPR006162">
    <property type="entry name" value="Ppantetheine_attach_site"/>
</dbReference>
<dbReference type="PROSITE" id="PS50075">
    <property type="entry name" value="CARRIER"/>
    <property type="match status" value="1"/>
</dbReference>
<dbReference type="GO" id="GO:0044550">
    <property type="term" value="P:secondary metabolite biosynthetic process"/>
    <property type="evidence" value="ECO:0007669"/>
    <property type="project" value="TreeGrafter"/>
</dbReference>
<proteinExistence type="predicted"/>
<dbReference type="InterPro" id="IPR020459">
    <property type="entry name" value="AMP-binding"/>
</dbReference>
<dbReference type="FunFam" id="3.40.50.12780:FF:000012">
    <property type="entry name" value="Non-ribosomal peptide synthetase"/>
    <property type="match status" value="1"/>
</dbReference>
<dbReference type="SUPFAM" id="SSF53474">
    <property type="entry name" value="alpha/beta-Hydrolases"/>
    <property type="match status" value="1"/>
</dbReference>
<dbReference type="InterPro" id="IPR045851">
    <property type="entry name" value="AMP-bd_C_sf"/>
</dbReference>
<dbReference type="PANTHER" id="PTHR45527:SF1">
    <property type="entry name" value="FATTY ACID SYNTHASE"/>
    <property type="match status" value="1"/>
</dbReference>
<dbReference type="PROSITE" id="PS00012">
    <property type="entry name" value="PHOSPHOPANTETHEINE"/>
    <property type="match status" value="1"/>
</dbReference>
<dbReference type="SMART" id="SM00823">
    <property type="entry name" value="PKS_PP"/>
    <property type="match status" value="1"/>
</dbReference>
<dbReference type="InterPro" id="IPR000873">
    <property type="entry name" value="AMP-dep_synth/lig_dom"/>
</dbReference>
<dbReference type="InterPro" id="IPR036736">
    <property type="entry name" value="ACP-like_sf"/>
</dbReference>
<dbReference type="NCBIfam" id="TIGR01733">
    <property type="entry name" value="AA-adenyl-dom"/>
    <property type="match status" value="1"/>
</dbReference>
<dbReference type="Gene3D" id="3.40.50.1820">
    <property type="entry name" value="alpha/beta hydrolase"/>
    <property type="match status" value="1"/>
</dbReference>
<dbReference type="SUPFAM" id="SSF56801">
    <property type="entry name" value="Acetyl-CoA synthetase-like"/>
    <property type="match status" value="1"/>
</dbReference>
<reference evidence="4 5" key="1">
    <citation type="submission" date="2019-02" db="EMBL/GenBank/DDBJ databases">
        <title>Deep-cultivation of Planctomycetes and their phenomic and genomic characterization uncovers novel biology.</title>
        <authorList>
            <person name="Wiegand S."/>
            <person name="Jogler M."/>
            <person name="Boedeker C."/>
            <person name="Pinto D."/>
            <person name="Vollmers J."/>
            <person name="Rivas-Marin E."/>
            <person name="Kohn T."/>
            <person name="Peeters S.H."/>
            <person name="Heuer A."/>
            <person name="Rast P."/>
            <person name="Oberbeckmann S."/>
            <person name="Bunk B."/>
            <person name="Jeske O."/>
            <person name="Meyerdierks A."/>
            <person name="Storesund J.E."/>
            <person name="Kallscheuer N."/>
            <person name="Luecker S."/>
            <person name="Lage O.M."/>
            <person name="Pohl T."/>
            <person name="Merkel B.J."/>
            <person name="Hornburger P."/>
            <person name="Mueller R.-W."/>
            <person name="Bruemmer F."/>
            <person name="Labrenz M."/>
            <person name="Spormann A.M."/>
            <person name="Op Den Camp H."/>
            <person name="Overmann J."/>
            <person name="Amann R."/>
            <person name="Jetten M.S.M."/>
            <person name="Mascher T."/>
            <person name="Medema M.H."/>
            <person name="Devos D.P."/>
            <person name="Kaster A.-K."/>
            <person name="Ovreas L."/>
            <person name="Rohde M."/>
            <person name="Galperin M.Y."/>
            <person name="Jogler C."/>
        </authorList>
    </citation>
    <scope>NUCLEOTIDE SEQUENCE [LARGE SCALE GENOMIC DNA]</scope>
    <source>
        <strain evidence="4 5">Poly41</strain>
    </source>
</reference>
<organism evidence="4 5">
    <name type="scientific">Novipirellula artificiosorum</name>
    <dbReference type="NCBI Taxonomy" id="2528016"/>
    <lineage>
        <taxon>Bacteria</taxon>
        <taxon>Pseudomonadati</taxon>
        <taxon>Planctomycetota</taxon>
        <taxon>Planctomycetia</taxon>
        <taxon>Pirellulales</taxon>
        <taxon>Pirellulaceae</taxon>
        <taxon>Novipirellula</taxon>
    </lineage>
</organism>
<dbReference type="SUPFAM" id="SSF47336">
    <property type="entry name" value="ACP-like"/>
    <property type="match status" value="1"/>
</dbReference>
<dbReference type="GO" id="GO:0072330">
    <property type="term" value="P:monocarboxylic acid biosynthetic process"/>
    <property type="evidence" value="ECO:0007669"/>
    <property type="project" value="UniProtKB-ARBA"/>
</dbReference>
<dbReference type="InterPro" id="IPR029058">
    <property type="entry name" value="AB_hydrolase_fold"/>
</dbReference>
<dbReference type="OrthoDB" id="9778383at2"/>
<keyword evidence="5" id="KW-1185">Reference proteome</keyword>
<protein>
    <submittedName>
        <fullName evidence="4">Tyrocidine synthase 3</fullName>
    </submittedName>
</protein>
<evidence type="ECO:0000313" key="5">
    <source>
        <dbReference type="Proteomes" id="UP000319143"/>
    </source>
</evidence>
<dbReference type="EMBL" id="SJPV01000016">
    <property type="protein sequence ID" value="TWU31520.1"/>
    <property type="molecule type" value="Genomic_DNA"/>
</dbReference>
<dbReference type="InterPro" id="IPR020806">
    <property type="entry name" value="PKS_PP-bd"/>
</dbReference>